<dbReference type="Gene3D" id="1.10.10.10">
    <property type="entry name" value="Winged helix-like DNA-binding domain superfamily/Winged helix DNA-binding domain"/>
    <property type="match status" value="1"/>
</dbReference>
<dbReference type="InterPro" id="IPR058852">
    <property type="entry name" value="HTH_77"/>
</dbReference>
<evidence type="ECO:0000256" key="1">
    <source>
        <dbReference type="ARBA" id="ARBA00005820"/>
    </source>
</evidence>
<dbReference type="Gene3D" id="3.40.50.300">
    <property type="entry name" value="P-loop containing nucleotide triphosphate hydrolases"/>
    <property type="match status" value="1"/>
</dbReference>
<dbReference type="PANTHER" id="PTHR47691:SF3">
    <property type="entry name" value="HTH-TYPE TRANSCRIPTIONAL REGULATOR RV0890C-RELATED"/>
    <property type="match status" value="1"/>
</dbReference>
<dbReference type="GO" id="GO:0003677">
    <property type="term" value="F:DNA binding"/>
    <property type="evidence" value="ECO:0007669"/>
    <property type="project" value="UniProtKB-UniRule"/>
</dbReference>
<keyword evidence="6" id="KW-1185">Reference proteome</keyword>
<feature type="domain" description="OmpR/PhoB-type" evidence="4">
    <location>
        <begin position="1"/>
        <end position="88"/>
    </location>
</feature>
<evidence type="ECO:0000313" key="6">
    <source>
        <dbReference type="Proteomes" id="UP000256913"/>
    </source>
</evidence>
<dbReference type="Pfam" id="PF00486">
    <property type="entry name" value="Trans_reg_C"/>
    <property type="match status" value="1"/>
</dbReference>
<dbReference type="RefSeq" id="WP_203783206.1">
    <property type="nucleotide sequence ID" value="NZ_BONB01000004.1"/>
</dbReference>
<dbReference type="SMART" id="SM00382">
    <property type="entry name" value="AAA"/>
    <property type="match status" value="1"/>
</dbReference>
<name>A0A3D9ZQK7_9ACTN</name>
<dbReference type="InterPro" id="IPR027417">
    <property type="entry name" value="P-loop_NTPase"/>
</dbReference>
<dbReference type="SMART" id="SM00862">
    <property type="entry name" value="Trans_reg_C"/>
    <property type="match status" value="1"/>
</dbReference>
<accession>A0A3D9ZQK7</accession>
<dbReference type="PANTHER" id="PTHR47691">
    <property type="entry name" value="REGULATOR-RELATED"/>
    <property type="match status" value="1"/>
</dbReference>
<comment type="caution">
    <text evidence="5">The sequence shown here is derived from an EMBL/GenBank/DDBJ whole genome shotgun (WGS) entry which is preliminary data.</text>
</comment>
<dbReference type="SUPFAM" id="SSF46894">
    <property type="entry name" value="C-terminal effector domain of the bipartite response regulators"/>
    <property type="match status" value="1"/>
</dbReference>
<dbReference type="EMBL" id="QUMQ01000001">
    <property type="protein sequence ID" value="REF98924.1"/>
    <property type="molecule type" value="Genomic_DNA"/>
</dbReference>
<dbReference type="Pfam" id="PF03704">
    <property type="entry name" value="BTAD"/>
    <property type="match status" value="1"/>
</dbReference>
<dbReference type="InterPro" id="IPR003593">
    <property type="entry name" value="AAA+_ATPase"/>
</dbReference>
<dbReference type="InterPro" id="IPR001867">
    <property type="entry name" value="OmpR/PhoB-type_DNA-bd"/>
</dbReference>
<dbReference type="SUPFAM" id="SSF48452">
    <property type="entry name" value="TPR-like"/>
    <property type="match status" value="3"/>
</dbReference>
<dbReference type="SMART" id="SM01043">
    <property type="entry name" value="BTAD"/>
    <property type="match status" value="1"/>
</dbReference>
<dbReference type="Pfam" id="PF25872">
    <property type="entry name" value="HTH_77"/>
    <property type="match status" value="1"/>
</dbReference>
<dbReference type="GO" id="GO:0006355">
    <property type="term" value="P:regulation of DNA-templated transcription"/>
    <property type="evidence" value="ECO:0007669"/>
    <property type="project" value="InterPro"/>
</dbReference>
<feature type="DNA-binding region" description="OmpR/PhoB-type" evidence="3">
    <location>
        <begin position="1"/>
        <end position="88"/>
    </location>
</feature>
<dbReference type="AlphaFoldDB" id="A0A3D9ZQK7"/>
<evidence type="ECO:0000313" key="5">
    <source>
        <dbReference type="EMBL" id="REF98924.1"/>
    </source>
</evidence>
<sequence length="990" mass="104395">MLTVAVLGPVEIHRDGVRLPLPSGKTTEVLVRLALDAGRVVRTDRLIEDLWGLDAGRNTLQSKVSQLRRALGDADLVVSGNGGYTLCVEPETVDALHVVGLAAAAGDARRSGDARAALDLAARGLALFRGDLPAGDWLVPHRVRLEEIRLGLLEDHLAARVDLGTGGDVIGELEGLVDRHPLREGLWASLITALYRAGRQADALAAYARVRQVLVDELAVEPGPDLRALERQVLRQSPALGHKPSVGNLPGLTAPLVGRGAELDALDGLLRDRRLVTLVGPAGVGKSRTAIEVARRLDAPSGVWLVRLDATDATTSLPQAVAETLHLAGGAVTLVERFSGAPTVLLLDNCEHVVDAVAELAGRLLDASTDLRVLATSQVPLGIDGEAVYALEPLSIADSTALFAARATETRRQFVLDADTAATVEEVCRSLDGLPLAIELAAARVRSLSVREIARRLDDRFVLLRDPTSRRPERRRALAAAIGWSYDLLFPDDQRGLWALSCFADGAPLAGAEHVLGALGVPEASAVDVADRLVARSLVSVEVTGEGAVRYRLLDSIRAFAHDRLRAAGAHDDAAAAHARWFAGAADRCAATVRGADQPACVALVRAERANIDAALAWTAMHDPPLGVRIANGFGWTWVVLGDGVAGATRVRGALESAPTTPRERATGLLLAGWLEASAGDVARAESDLDSALRLATGLADDRLRADAQRHLAFLRIQQGRPRDVIDLATASLAGYQGLAWETAASLLLAAYGSIMLGDTDRATAAANEALDLLAPIGDSWGQVHGEAMLGAIAQAEHRFDDAARSLSRAAAASERLGFLGQAALHLTTLGRVQQRAGDDAAAVDTLDRAIAAANTSGDPRVAATARVHQARLRRAAGDHDSARSLLEQNDRWYRASGGGEGALLTRCLLAALAADRDALEAVLAEAREAGDREAEVLTLDALARVAADSGDLGTARRILDTADDLATAVQHVIDDVDRLDARLARAQLT</sequence>
<reference evidence="5 6" key="1">
    <citation type="submission" date="2018-08" db="EMBL/GenBank/DDBJ databases">
        <title>Sequencing the genomes of 1000 actinobacteria strains.</title>
        <authorList>
            <person name="Klenk H.-P."/>
        </authorList>
    </citation>
    <scope>NUCLEOTIDE SEQUENCE [LARGE SCALE GENOMIC DNA]</scope>
    <source>
        <strain evidence="5 6">DSM 44099</strain>
    </source>
</reference>
<dbReference type="InterPro" id="IPR005158">
    <property type="entry name" value="BTAD"/>
</dbReference>
<proteinExistence type="inferred from homology"/>
<dbReference type="InterPro" id="IPR011990">
    <property type="entry name" value="TPR-like_helical_dom_sf"/>
</dbReference>
<dbReference type="SUPFAM" id="SSF52540">
    <property type="entry name" value="P-loop containing nucleoside triphosphate hydrolases"/>
    <property type="match status" value="1"/>
</dbReference>
<dbReference type="PROSITE" id="PS51755">
    <property type="entry name" value="OMPR_PHOB"/>
    <property type="match status" value="1"/>
</dbReference>
<dbReference type="InterPro" id="IPR016032">
    <property type="entry name" value="Sig_transdc_resp-reg_C-effctor"/>
</dbReference>
<dbReference type="InterPro" id="IPR041664">
    <property type="entry name" value="AAA_16"/>
</dbReference>
<evidence type="ECO:0000256" key="3">
    <source>
        <dbReference type="PROSITE-ProRule" id="PRU01091"/>
    </source>
</evidence>
<evidence type="ECO:0000259" key="4">
    <source>
        <dbReference type="PROSITE" id="PS51755"/>
    </source>
</evidence>
<dbReference type="Proteomes" id="UP000256913">
    <property type="component" value="Unassembled WGS sequence"/>
</dbReference>
<protein>
    <submittedName>
        <fullName evidence="5">Putative ATPase</fullName>
    </submittedName>
</protein>
<organism evidence="5 6">
    <name type="scientific">Asanoa ferruginea</name>
    <dbReference type="NCBI Taxonomy" id="53367"/>
    <lineage>
        <taxon>Bacteria</taxon>
        <taxon>Bacillati</taxon>
        <taxon>Actinomycetota</taxon>
        <taxon>Actinomycetes</taxon>
        <taxon>Micromonosporales</taxon>
        <taxon>Micromonosporaceae</taxon>
        <taxon>Asanoa</taxon>
    </lineage>
</organism>
<gene>
    <name evidence="5" type="ORF">DFJ67_4949</name>
</gene>
<dbReference type="InterPro" id="IPR036388">
    <property type="entry name" value="WH-like_DNA-bd_sf"/>
</dbReference>
<evidence type="ECO:0000256" key="2">
    <source>
        <dbReference type="ARBA" id="ARBA00023125"/>
    </source>
</evidence>
<dbReference type="GO" id="GO:0000160">
    <property type="term" value="P:phosphorelay signal transduction system"/>
    <property type="evidence" value="ECO:0007669"/>
    <property type="project" value="InterPro"/>
</dbReference>
<dbReference type="Gene3D" id="1.25.40.10">
    <property type="entry name" value="Tetratricopeptide repeat domain"/>
    <property type="match status" value="3"/>
</dbReference>
<keyword evidence="2 3" id="KW-0238">DNA-binding</keyword>
<dbReference type="Pfam" id="PF13191">
    <property type="entry name" value="AAA_16"/>
    <property type="match status" value="1"/>
</dbReference>
<dbReference type="CDD" id="cd15831">
    <property type="entry name" value="BTAD"/>
    <property type="match status" value="1"/>
</dbReference>
<comment type="similarity">
    <text evidence="1">Belongs to the AfsR/DnrI/RedD regulatory family.</text>
</comment>